<keyword evidence="3" id="KW-1185">Reference proteome</keyword>
<evidence type="ECO:0000256" key="1">
    <source>
        <dbReference type="SAM" id="MobiDB-lite"/>
    </source>
</evidence>
<feature type="compositionally biased region" description="Basic and acidic residues" evidence="1">
    <location>
        <begin position="62"/>
        <end position="81"/>
    </location>
</feature>
<proteinExistence type="predicted"/>
<protein>
    <submittedName>
        <fullName evidence="2">Uncharacterized protein</fullName>
    </submittedName>
</protein>
<reference evidence="2 3" key="1">
    <citation type="submission" date="2014-04" db="EMBL/GenBank/DDBJ databases">
        <title>Vibrio metecus sp. nov., a close relative of Vibrio cholerae isolated from coastal brackish ponds and clinical specimens.</title>
        <authorList>
            <person name="Kirchberger P.C."/>
            <person name="Turnsek M."/>
            <person name="Hunt D.E."/>
            <person name="Haley B.J."/>
            <person name="Colwell R."/>
            <person name="Polz M.F."/>
            <person name="Tarr C.L."/>
            <person name="Boucher Y."/>
        </authorList>
    </citation>
    <scope>NUCLEOTIDE SEQUENCE [LARGE SCALE GENOMIC DNA]</scope>
    <source>
        <strain evidence="3">PPCK-2014</strain>
    </source>
</reference>
<name>A0ABR4RZ26_VIBMT</name>
<dbReference type="EMBL" id="JJMN01000038">
    <property type="protein sequence ID" value="KDO14909.1"/>
    <property type="molecule type" value="Genomic_DNA"/>
</dbReference>
<accession>A0ABR4RZ26</accession>
<organism evidence="2 3">
    <name type="scientific">Vibrio metoecus</name>
    <dbReference type="NCBI Taxonomy" id="1481663"/>
    <lineage>
        <taxon>Bacteria</taxon>
        <taxon>Pseudomonadati</taxon>
        <taxon>Pseudomonadota</taxon>
        <taxon>Gammaproteobacteria</taxon>
        <taxon>Vibrionales</taxon>
        <taxon>Vibrionaceae</taxon>
        <taxon>Vibrio</taxon>
    </lineage>
</organism>
<evidence type="ECO:0000313" key="2">
    <source>
        <dbReference type="EMBL" id="KDO14909.1"/>
    </source>
</evidence>
<sequence>MACIAAHHQLDRLSRGDTGEASFSTPPHLVLIQSLSAINRREFALIVLSVLVVPIAGKPDEGSAHFLHEDSRQKHVPVDRRKNQRLNR</sequence>
<dbReference type="Proteomes" id="UP000027331">
    <property type="component" value="Unassembled WGS sequence"/>
</dbReference>
<comment type="caution">
    <text evidence="2">The sequence shown here is derived from an EMBL/GenBank/DDBJ whole genome shotgun (WGS) entry which is preliminary data.</text>
</comment>
<gene>
    <name evidence="2" type="ORF">DP83_06950</name>
</gene>
<evidence type="ECO:0000313" key="3">
    <source>
        <dbReference type="Proteomes" id="UP000027331"/>
    </source>
</evidence>
<feature type="region of interest" description="Disordered" evidence="1">
    <location>
        <begin position="62"/>
        <end position="88"/>
    </location>
</feature>